<evidence type="ECO:0000313" key="1">
    <source>
        <dbReference type="EMBL" id="KAK0744651.1"/>
    </source>
</evidence>
<dbReference type="AlphaFoldDB" id="A0AA40ESE8"/>
<dbReference type="Proteomes" id="UP001172159">
    <property type="component" value="Unassembled WGS sequence"/>
</dbReference>
<proteinExistence type="predicted"/>
<accession>A0AA40ESE8</accession>
<dbReference type="InterPro" id="IPR023346">
    <property type="entry name" value="Lysozyme-like_dom_sf"/>
</dbReference>
<organism evidence="1 2">
    <name type="scientific">Apiosordaria backusii</name>
    <dbReference type="NCBI Taxonomy" id="314023"/>
    <lineage>
        <taxon>Eukaryota</taxon>
        <taxon>Fungi</taxon>
        <taxon>Dikarya</taxon>
        <taxon>Ascomycota</taxon>
        <taxon>Pezizomycotina</taxon>
        <taxon>Sordariomycetes</taxon>
        <taxon>Sordariomycetidae</taxon>
        <taxon>Sordariales</taxon>
        <taxon>Lasiosphaeriaceae</taxon>
        <taxon>Apiosordaria</taxon>
    </lineage>
</organism>
<dbReference type="Gene3D" id="1.10.530.10">
    <property type="match status" value="1"/>
</dbReference>
<dbReference type="SUPFAM" id="SSF53955">
    <property type="entry name" value="Lysozyme-like"/>
    <property type="match status" value="1"/>
</dbReference>
<evidence type="ECO:0000313" key="2">
    <source>
        <dbReference type="Proteomes" id="UP001172159"/>
    </source>
</evidence>
<protein>
    <recommendedName>
        <fullName evidence="3">Transglycosylase SLT domain-containing protein</fullName>
    </recommendedName>
</protein>
<keyword evidence="2" id="KW-1185">Reference proteome</keyword>
<comment type="caution">
    <text evidence="1">The sequence shown here is derived from an EMBL/GenBank/DDBJ whole genome shotgun (WGS) entry which is preliminary data.</text>
</comment>
<evidence type="ECO:0008006" key="3">
    <source>
        <dbReference type="Google" id="ProtNLM"/>
    </source>
</evidence>
<name>A0AA40ESE8_9PEZI</name>
<gene>
    <name evidence="1" type="ORF">B0T21DRAFT_280549</name>
</gene>
<reference evidence="1" key="1">
    <citation type="submission" date="2023-06" db="EMBL/GenBank/DDBJ databases">
        <title>Genome-scale phylogeny and comparative genomics of the fungal order Sordariales.</title>
        <authorList>
            <consortium name="Lawrence Berkeley National Laboratory"/>
            <person name="Hensen N."/>
            <person name="Bonometti L."/>
            <person name="Westerberg I."/>
            <person name="Brannstrom I.O."/>
            <person name="Guillou S."/>
            <person name="Cros-Aarteil S."/>
            <person name="Calhoun S."/>
            <person name="Haridas S."/>
            <person name="Kuo A."/>
            <person name="Mondo S."/>
            <person name="Pangilinan J."/>
            <person name="Riley R."/>
            <person name="Labutti K."/>
            <person name="Andreopoulos B."/>
            <person name="Lipzen A."/>
            <person name="Chen C."/>
            <person name="Yanf M."/>
            <person name="Daum C."/>
            <person name="Ng V."/>
            <person name="Clum A."/>
            <person name="Steindorff A."/>
            <person name="Ohm R."/>
            <person name="Martin F."/>
            <person name="Silar P."/>
            <person name="Natvig D."/>
            <person name="Lalanne C."/>
            <person name="Gautier V."/>
            <person name="Ament-Velasquez S.L."/>
            <person name="Kruys A."/>
            <person name="Hutchinson M.I."/>
            <person name="Powell A.J."/>
            <person name="Barry K."/>
            <person name="Miller A.N."/>
            <person name="Grigoriev I.V."/>
            <person name="Debuchy R."/>
            <person name="Gladieux P."/>
            <person name="Thoren M.H."/>
            <person name="Johannesson H."/>
        </authorList>
    </citation>
    <scope>NUCLEOTIDE SEQUENCE</scope>
    <source>
        <strain evidence="1">CBS 540.89</strain>
    </source>
</reference>
<sequence>MGFTWYQGPASNFPGMDQWKSFEEIFNLNKPELFRTGNTGEDIGRIWNAVLECAKIGVDERVIFCIIMQESTGNVGVRTTWNMDGVATAGLMQASGSPGYPGRHGLSQDQITGMVRHGTEHYKRNLQEFGNGWNADTIYKALRAYNSGRVDQNNLSDGLGATATYVSDMANCLCGRLP</sequence>
<dbReference type="EMBL" id="JAUKTV010000002">
    <property type="protein sequence ID" value="KAK0744651.1"/>
    <property type="molecule type" value="Genomic_DNA"/>
</dbReference>